<dbReference type="Gene3D" id="3.40.50.620">
    <property type="entry name" value="HUPs"/>
    <property type="match status" value="1"/>
</dbReference>
<dbReference type="EMBL" id="CM001222">
    <property type="protein sequence ID" value="KEH25203.1"/>
    <property type="molecule type" value="Genomic_DNA"/>
</dbReference>
<evidence type="ECO:0000256" key="1">
    <source>
        <dbReference type="ARBA" id="ARBA00004678"/>
    </source>
</evidence>
<evidence type="ECO:0000313" key="8">
    <source>
        <dbReference type="Proteomes" id="UP000002051"/>
    </source>
</evidence>
<dbReference type="HOGENOM" id="CLU_1930686_0_0_1"/>
<gene>
    <name evidence="6" type="ordered locus">MTR_6g016325</name>
</gene>
<dbReference type="PaxDb" id="3880-AES83053"/>
<evidence type="ECO:0000259" key="5">
    <source>
        <dbReference type="Pfam" id="PF01747"/>
    </source>
</evidence>
<feature type="domain" description="Sulphate adenylyltransferase catalytic" evidence="5">
    <location>
        <begin position="32"/>
        <end position="113"/>
    </location>
</feature>
<proteinExistence type="predicted"/>
<evidence type="ECO:0000313" key="6">
    <source>
        <dbReference type="EMBL" id="KEH25203.1"/>
    </source>
</evidence>
<accession>G7ZV15</accession>
<comment type="pathway">
    <text evidence="1">Sulfur metabolism.</text>
</comment>
<reference evidence="6 8" key="2">
    <citation type="journal article" date="2014" name="BMC Genomics">
        <title>An improved genome release (version Mt4.0) for the model legume Medicago truncatula.</title>
        <authorList>
            <person name="Tang H."/>
            <person name="Krishnakumar V."/>
            <person name="Bidwell S."/>
            <person name="Rosen B."/>
            <person name="Chan A."/>
            <person name="Zhou S."/>
            <person name="Gentzbittel L."/>
            <person name="Childs K.L."/>
            <person name="Yandell M."/>
            <person name="Gundlach H."/>
            <person name="Mayer K.F."/>
            <person name="Schwartz D.C."/>
            <person name="Town C.D."/>
        </authorList>
    </citation>
    <scope>GENOME REANNOTATION</scope>
    <source>
        <strain evidence="6">A17</strain>
        <strain evidence="7 8">cv. Jemalong A17</strain>
    </source>
</reference>
<organism evidence="7">
    <name type="scientific">Medicago truncatula</name>
    <name type="common">Barrel medic</name>
    <name type="synonym">Medicago tribuloides</name>
    <dbReference type="NCBI Taxonomy" id="3880"/>
    <lineage>
        <taxon>Eukaryota</taxon>
        <taxon>Viridiplantae</taxon>
        <taxon>Streptophyta</taxon>
        <taxon>Embryophyta</taxon>
        <taxon>Tracheophyta</taxon>
        <taxon>Spermatophyta</taxon>
        <taxon>Magnoliopsida</taxon>
        <taxon>eudicotyledons</taxon>
        <taxon>Gunneridae</taxon>
        <taxon>Pentapetalae</taxon>
        <taxon>rosids</taxon>
        <taxon>fabids</taxon>
        <taxon>Fabales</taxon>
        <taxon>Fabaceae</taxon>
        <taxon>Papilionoideae</taxon>
        <taxon>50 kb inversion clade</taxon>
        <taxon>NPAAA clade</taxon>
        <taxon>Hologalegina</taxon>
        <taxon>IRL clade</taxon>
        <taxon>Trifolieae</taxon>
        <taxon>Medicago</taxon>
    </lineage>
</organism>
<dbReference type="GO" id="GO:0005524">
    <property type="term" value="F:ATP binding"/>
    <property type="evidence" value="ECO:0007669"/>
    <property type="project" value="UniProtKB-KW"/>
</dbReference>
<dbReference type="PANTHER" id="PTHR11055">
    <property type="entry name" value="BIFUNCTIONAL 3'-PHOSPHOADENOSINE 5'-PHOSPHOSULFATE SYNTHASE"/>
    <property type="match status" value="1"/>
</dbReference>
<name>G7ZV15_MEDTR</name>
<dbReference type="InterPro" id="IPR024951">
    <property type="entry name" value="Sulfurylase_cat_dom"/>
</dbReference>
<evidence type="ECO:0000256" key="3">
    <source>
        <dbReference type="ARBA" id="ARBA00022741"/>
    </source>
</evidence>
<dbReference type="STRING" id="3880.G7ZV15"/>
<dbReference type="Pfam" id="PF01747">
    <property type="entry name" value="ATP-sulfurylase"/>
    <property type="match status" value="1"/>
</dbReference>
<dbReference type="AlphaFoldDB" id="G7ZV15"/>
<evidence type="ECO:0000313" key="7">
    <source>
        <dbReference type="EnsemblPlants" id="KEH25203"/>
    </source>
</evidence>
<protein>
    <submittedName>
        <fullName evidence="6">ATP sulfurylase-like protein</fullName>
    </submittedName>
</protein>
<dbReference type="PANTHER" id="PTHR11055:SF37">
    <property type="entry name" value="ATP SULFURYLASE 2"/>
    <property type="match status" value="1"/>
</dbReference>
<sequence length="131" mass="14841">MASPIVSRLPNRDTIPLFFQTTNLKPIFNKRDLYDPDHGKKVLSMTPGLEKLNILPFRVAAYDTKVNKMAFFDPSRAKDFLFISGTKMRSYAKSGENPPDGFMCPSGWKVLVNYYESLQTEEASQQPVLSS</sequence>
<dbReference type="InterPro" id="IPR014729">
    <property type="entry name" value="Rossmann-like_a/b/a_fold"/>
</dbReference>
<keyword evidence="3" id="KW-0547">Nucleotide-binding</keyword>
<evidence type="ECO:0000256" key="4">
    <source>
        <dbReference type="ARBA" id="ARBA00022840"/>
    </source>
</evidence>
<dbReference type="GO" id="GO:0004781">
    <property type="term" value="F:sulfate adenylyltransferase (ATP) activity"/>
    <property type="evidence" value="ECO:0007669"/>
    <property type="project" value="InterPro"/>
</dbReference>
<dbReference type="EnsemblPlants" id="KEH25203">
    <property type="protein sequence ID" value="KEH25203"/>
    <property type="gene ID" value="MTR_6g016325"/>
</dbReference>
<keyword evidence="2" id="KW-0808">Transferase</keyword>
<dbReference type="Proteomes" id="UP000002051">
    <property type="component" value="Chromosome 6"/>
</dbReference>
<keyword evidence="8" id="KW-1185">Reference proteome</keyword>
<evidence type="ECO:0000256" key="2">
    <source>
        <dbReference type="ARBA" id="ARBA00022679"/>
    </source>
</evidence>
<reference evidence="6 8" key="1">
    <citation type="journal article" date="2011" name="Nature">
        <title>The Medicago genome provides insight into the evolution of rhizobial symbioses.</title>
        <authorList>
            <person name="Young N.D."/>
            <person name="Debelle F."/>
            <person name="Oldroyd G.E."/>
            <person name="Geurts R."/>
            <person name="Cannon S.B."/>
            <person name="Udvardi M.K."/>
            <person name="Benedito V.A."/>
            <person name="Mayer K.F."/>
            <person name="Gouzy J."/>
            <person name="Schoof H."/>
            <person name="Van de Peer Y."/>
            <person name="Proost S."/>
            <person name="Cook D.R."/>
            <person name="Meyers B.C."/>
            <person name="Spannagl M."/>
            <person name="Cheung F."/>
            <person name="De Mita S."/>
            <person name="Krishnakumar V."/>
            <person name="Gundlach H."/>
            <person name="Zhou S."/>
            <person name="Mudge J."/>
            <person name="Bharti A.K."/>
            <person name="Murray J.D."/>
            <person name="Naoumkina M.A."/>
            <person name="Rosen B."/>
            <person name="Silverstein K.A."/>
            <person name="Tang H."/>
            <person name="Rombauts S."/>
            <person name="Zhao P.X."/>
            <person name="Zhou P."/>
            <person name="Barbe V."/>
            <person name="Bardou P."/>
            <person name="Bechner M."/>
            <person name="Bellec A."/>
            <person name="Berger A."/>
            <person name="Berges H."/>
            <person name="Bidwell S."/>
            <person name="Bisseling T."/>
            <person name="Choisne N."/>
            <person name="Couloux A."/>
            <person name="Denny R."/>
            <person name="Deshpande S."/>
            <person name="Dai X."/>
            <person name="Doyle J.J."/>
            <person name="Dudez A.M."/>
            <person name="Farmer A.D."/>
            <person name="Fouteau S."/>
            <person name="Franken C."/>
            <person name="Gibelin C."/>
            <person name="Gish J."/>
            <person name="Goldstein S."/>
            <person name="Gonzalez A.J."/>
            <person name="Green P.J."/>
            <person name="Hallab A."/>
            <person name="Hartog M."/>
            <person name="Hua A."/>
            <person name="Humphray S.J."/>
            <person name="Jeong D.H."/>
            <person name="Jing Y."/>
            <person name="Jocker A."/>
            <person name="Kenton S.M."/>
            <person name="Kim D.J."/>
            <person name="Klee K."/>
            <person name="Lai H."/>
            <person name="Lang C."/>
            <person name="Lin S."/>
            <person name="Macmil S.L."/>
            <person name="Magdelenat G."/>
            <person name="Matthews L."/>
            <person name="McCorrison J."/>
            <person name="Monaghan E.L."/>
            <person name="Mun J.H."/>
            <person name="Najar F.Z."/>
            <person name="Nicholson C."/>
            <person name="Noirot C."/>
            <person name="O'Bleness M."/>
            <person name="Paule C.R."/>
            <person name="Poulain J."/>
            <person name="Prion F."/>
            <person name="Qin B."/>
            <person name="Qu C."/>
            <person name="Retzel E.F."/>
            <person name="Riddle C."/>
            <person name="Sallet E."/>
            <person name="Samain S."/>
            <person name="Samson N."/>
            <person name="Sanders I."/>
            <person name="Saurat O."/>
            <person name="Scarpelli C."/>
            <person name="Schiex T."/>
            <person name="Segurens B."/>
            <person name="Severin A.J."/>
            <person name="Sherrier D.J."/>
            <person name="Shi R."/>
            <person name="Sims S."/>
            <person name="Singer S.R."/>
            <person name="Sinharoy S."/>
            <person name="Sterck L."/>
            <person name="Viollet A."/>
            <person name="Wang B.B."/>
            <person name="Wang K."/>
            <person name="Wang M."/>
            <person name="Wang X."/>
            <person name="Warfsmann J."/>
            <person name="Weissenbach J."/>
            <person name="White D.D."/>
            <person name="White J.D."/>
            <person name="Wiley G.B."/>
            <person name="Wincker P."/>
            <person name="Xing Y."/>
            <person name="Yang L."/>
            <person name="Yao Z."/>
            <person name="Ying F."/>
            <person name="Zhai J."/>
            <person name="Zhou L."/>
            <person name="Zuber A."/>
            <person name="Denarie J."/>
            <person name="Dixon R.A."/>
            <person name="May G.D."/>
            <person name="Schwartz D.C."/>
            <person name="Rogers J."/>
            <person name="Quetier F."/>
            <person name="Town C.D."/>
            <person name="Roe B.A."/>
        </authorList>
    </citation>
    <scope>NUCLEOTIDE SEQUENCE [LARGE SCALE GENOMIC DNA]</scope>
    <source>
        <strain evidence="6">A17</strain>
        <strain evidence="7 8">cv. Jemalong A17</strain>
    </source>
</reference>
<dbReference type="eggNOG" id="KOG0636">
    <property type="taxonomic scope" value="Eukaryota"/>
</dbReference>
<dbReference type="SUPFAM" id="SSF52374">
    <property type="entry name" value="Nucleotidylyl transferase"/>
    <property type="match status" value="1"/>
</dbReference>
<keyword evidence="4" id="KW-0067">ATP-binding</keyword>
<reference evidence="7" key="3">
    <citation type="submission" date="2015-04" db="UniProtKB">
        <authorList>
            <consortium name="EnsemblPlants"/>
        </authorList>
    </citation>
    <scope>IDENTIFICATION</scope>
    <source>
        <strain evidence="7">cv. Jemalong A17</strain>
    </source>
</reference>